<gene>
    <name evidence="2" type="ORF">K6K41_19775</name>
</gene>
<evidence type="ECO:0000313" key="2">
    <source>
        <dbReference type="EMBL" id="QZN99072.1"/>
    </source>
</evidence>
<evidence type="ECO:0000256" key="1">
    <source>
        <dbReference type="SAM" id="Phobius"/>
    </source>
</evidence>
<name>A0A9E6UGT3_9HYPH</name>
<dbReference type="KEGG" id="cmet:K6K41_19775"/>
<dbReference type="Proteomes" id="UP000825701">
    <property type="component" value="Chromosome"/>
</dbReference>
<accession>A0A9E6UGT3</accession>
<organism evidence="2 3">
    <name type="scientific">Chenggangzhangella methanolivorans</name>
    <dbReference type="NCBI Taxonomy" id="1437009"/>
    <lineage>
        <taxon>Bacteria</taxon>
        <taxon>Pseudomonadati</taxon>
        <taxon>Pseudomonadota</taxon>
        <taxon>Alphaproteobacteria</taxon>
        <taxon>Hyphomicrobiales</taxon>
        <taxon>Methylopilaceae</taxon>
        <taxon>Chenggangzhangella</taxon>
    </lineage>
</organism>
<protein>
    <submittedName>
        <fullName evidence="2">Uncharacterized protein</fullName>
    </submittedName>
</protein>
<dbReference type="EMBL" id="CP081869">
    <property type="protein sequence ID" value="QZN99072.1"/>
    <property type="molecule type" value="Genomic_DNA"/>
</dbReference>
<sequence>MTGNEMVPSLMFMTFGAAILFGVVSLVWFLRKRSNRDAYKRATGIDEDAGKR</sequence>
<keyword evidence="3" id="KW-1185">Reference proteome</keyword>
<dbReference type="AlphaFoldDB" id="A0A9E6UGT3"/>
<dbReference type="RefSeq" id="WP_261402102.1">
    <property type="nucleotide sequence ID" value="NZ_CP081869.1"/>
</dbReference>
<reference evidence="2" key="1">
    <citation type="submission" date="2021-08" db="EMBL/GenBank/DDBJ databases">
        <authorList>
            <person name="Zhang H."/>
            <person name="Xu M."/>
            <person name="Yu Z."/>
            <person name="Yang L."/>
            <person name="Cai Y."/>
        </authorList>
    </citation>
    <scope>NUCLEOTIDE SEQUENCE</scope>
    <source>
        <strain evidence="2">CHL1</strain>
    </source>
</reference>
<proteinExistence type="predicted"/>
<keyword evidence="1" id="KW-0472">Membrane</keyword>
<keyword evidence="1" id="KW-1133">Transmembrane helix</keyword>
<feature type="transmembrane region" description="Helical" evidence="1">
    <location>
        <begin position="6"/>
        <end position="30"/>
    </location>
</feature>
<evidence type="ECO:0000313" key="3">
    <source>
        <dbReference type="Proteomes" id="UP000825701"/>
    </source>
</evidence>
<keyword evidence="1" id="KW-0812">Transmembrane</keyword>